<dbReference type="InterPro" id="IPR029055">
    <property type="entry name" value="Ntn_hydrolases_N"/>
</dbReference>
<name>L8HIC0_ACACF</name>
<dbReference type="Proteomes" id="UP000011083">
    <property type="component" value="Unassembled WGS sequence"/>
</dbReference>
<evidence type="ECO:0000313" key="6">
    <source>
        <dbReference type="Proteomes" id="UP000011083"/>
    </source>
</evidence>
<dbReference type="CDD" id="cd03759">
    <property type="entry name" value="proteasome_beta_type_3"/>
    <property type="match status" value="1"/>
</dbReference>
<evidence type="ECO:0000256" key="3">
    <source>
        <dbReference type="ARBA" id="ARBA00022942"/>
    </source>
</evidence>
<dbReference type="InterPro" id="IPR023333">
    <property type="entry name" value="Proteasome_suB-type"/>
</dbReference>
<comment type="subcellular location">
    <subcellularLocation>
        <location evidence="1">Nucleus</location>
    </subcellularLocation>
</comment>
<keyword evidence="3 5" id="KW-0647">Proteasome</keyword>
<dbReference type="GO" id="GO:0019774">
    <property type="term" value="C:proteasome core complex, beta-subunit complex"/>
    <property type="evidence" value="ECO:0007669"/>
    <property type="project" value="InterPro"/>
</dbReference>
<dbReference type="EMBL" id="KB007805">
    <property type="protein sequence ID" value="ELR25339.1"/>
    <property type="molecule type" value="Genomic_DNA"/>
</dbReference>
<dbReference type="InterPro" id="IPR033811">
    <property type="entry name" value="Proteasome_beta_3"/>
</dbReference>
<dbReference type="OrthoDB" id="204949at2759"/>
<dbReference type="GO" id="GO:0005737">
    <property type="term" value="C:cytoplasm"/>
    <property type="evidence" value="ECO:0007669"/>
    <property type="project" value="TreeGrafter"/>
</dbReference>
<organism evidence="5 6">
    <name type="scientific">Acanthamoeba castellanii (strain ATCC 30010 / Neff)</name>
    <dbReference type="NCBI Taxonomy" id="1257118"/>
    <lineage>
        <taxon>Eukaryota</taxon>
        <taxon>Amoebozoa</taxon>
        <taxon>Discosea</taxon>
        <taxon>Longamoebia</taxon>
        <taxon>Centramoebida</taxon>
        <taxon>Acanthamoebidae</taxon>
        <taxon>Acanthamoeba</taxon>
    </lineage>
</organism>
<dbReference type="KEGG" id="acan:ACA1_291470"/>
<dbReference type="PANTHER" id="PTHR32194:SF10">
    <property type="entry name" value="PROTEASOME SUBUNIT BETA TYPE-3"/>
    <property type="match status" value="1"/>
</dbReference>
<evidence type="ECO:0000256" key="1">
    <source>
        <dbReference type="ARBA" id="ARBA00004123"/>
    </source>
</evidence>
<keyword evidence="4" id="KW-0539">Nucleus</keyword>
<protein>
    <submittedName>
        <fullName evidence="5">20S proteasome subunit beta 3, putative</fullName>
    </submittedName>
</protein>
<keyword evidence="2" id="KW-0963">Cytoplasm</keyword>
<dbReference type="InterPro" id="IPR001353">
    <property type="entry name" value="Proteasome_sua/b"/>
</dbReference>
<dbReference type="Gene3D" id="3.60.20.10">
    <property type="entry name" value="Glutamine Phosphoribosylpyrophosphate, subunit 1, domain 1"/>
    <property type="match status" value="1"/>
</dbReference>
<dbReference type="GO" id="GO:0043161">
    <property type="term" value="P:proteasome-mediated ubiquitin-dependent protein catabolic process"/>
    <property type="evidence" value="ECO:0007669"/>
    <property type="project" value="InterPro"/>
</dbReference>
<dbReference type="STRING" id="1257118.L8HIC0"/>
<evidence type="ECO:0000256" key="2">
    <source>
        <dbReference type="ARBA" id="ARBA00022490"/>
    </source>
</evidence>
<evidence type="ECO:0000313" key="5">
    <source>
        <dbReference type="EMBL" id="ELR25339.1"/>
    </source>
</evidence>
<dbReference type="Pfam" id="PF00227">
    <property type="entry name" value="Proteasome"/>
    <property type="match status" value="1"/>
</dbReference>
<gene>
    <name evidence="5" type="ORF">ACA1_291470</name>
</gene>
<dbReference type="SUPFAM" id="SSF56235">
    <property type="entry name" value="N-terminal nucleophile aminohydrolases (Ntn hydrolases)"/>
    <property type="match status" value="1"/>
</dbReference>
<proteinExistence type="predicted"/>
<dbReference type="GeneID" id="14926389"/>
<accession>L8HIC0</accession>
<reference evidence="5 6" key="1">
    <citation type="journal article" date="2013" name="Genome Biol.">
        <title>Genome of Acanthamoeba castellanii highlights extensive lateral gene transfer and early evolution of tyrosine kinase signaling.</title>
        <authorList>
            <person name="Clarke M."/>
            <person name="Lohan A.J."/>
            <person name="Liu B."/>
            <person name="Lagkouvardos I."/>
            <person name="Roy S."/>
            <person name="Zafar N."/>
            <person name="Bertelli C."/>
            <person name="Schilde C."/>
            <person name="Kianianmomeni A."/>
            <person name="Burglin T.R."/>
            <person name="Frech C."/>
            <person name="Turcotte B."/>
            <person name="Kopec K.O."/>
            <person name="Synnott J.M."/>
            <person name="Choo C."/>
            <person name="Paponov I."/>
            <person name="Finkler A."/>
            <person name="Soon Heng Tan C."/>
            <person name="Hutchins A.P."/>
            <person name="Weinmeier T."/>
            <person name="Rattei T."/>
            <person name="Chu J.S."/>
            <person name="Gimenez G."/>
            <person name="Irimia M."/>
            <person name="Rigden D.J."/>
            <person name="Fitzpatrick D.A."/>
            <person name="Lorenzo-Morales J."/>
            <person name="Bateman A."/>
            <person name="Chiu C.H."/>
            <person name="Tang P."/>
            <person name="Hegemann P."/>
            <person name="Fromm H."/>
            <person name="Raoult D."/>
            <person name="Greub G."/>
            <person name="Miranda-Saavedra D."/>
            <person name="Chen N."/>
            <person name="Nash P."/>
            <person name="Ginger M.L."/>
            <person name="Horn M."/>
            <person name="Schaap P."/>
            <person name="Caler L."/>
            <person name="Loftus B."/>
        </authorList>
    </citation>
    <scope>NUCLEOTIDE SEQUENCE [LARGE SCALE GENOMIC DNA]</scope>
    <source>
        <strain evidence="5 6">Neff</strain>
    </source>
</reference>
<dbReference type="FunFam" id="3.60.20.10:FF:000003">
    <property type="entry name" value="Proteasome subunit beta type-3"/>
    <property type="match status" value="1"/>
</dbReference>
<dbReference type="PANTHER" id="PTHR32194">
    <property type="entry name" value="METALLOPROTEASE TLDD"/>
    <property type="match status" value="1"/>
</dbReference>
<keyword evidence="6" id="KW-1185">Reference proteome</keyword>
<dbReference type="VEuPathDB" id="AmoebaDB:ACA1_291470"/>
<evidence type="ECO:0000256" key="4">
    <source>
        <dbReference type="ARBA" id="ARBA00023242"/>
    </source>
</evidence>
<dbReference type="PROSITE" id="PS51476">
    <property type="entry name" value="PROTEASOME_BETA_2"/>
    <property type="match status" value="1"/>
</dbReference>
<dbReference type="OMA" id="CSEQLYG"/>
<dbReference type="RefSeq" id="XP_004368094.1">
    <property type="nucleotide sequence ID" value="XM_004368037.1"/>
</dbReference>
<dbReference type="GO" id="GO:0005634">
    <property type="term" value="C:nucleus"/>
    <property type="evidence" value="ECO:0007669"/>
    <property type="project" value="UniProtKB-SubCell"/>
</dbReference>
<sequence>MTGKNCVAIACDKRFGIQHQTLAFNMPKVKQLNSKTFVGLSGLVSDAQTLFNRFQFRHNLYKLRENREMDPETFANLVSTMLYEKRFGPYFVEPVICGLSGPDNKPFIAAMDLIGAPLLAKDSVVAGTCSEALYGMTESLWKPDLEPDDLFETISQVLLSAVNRDAFSGWGAVVYIMTPDEVITKEIKCRMD</sequence>
<dbReference type="AlphaFoldDB" id="L8HIC0"/>